<feature type="region of interest" description="Disordered" evidence="1">
    <location>
        <begin position="81"/>
        <end position="129"/>
    </location>
</feature>
<protein>
    <submittedName>
        <fullName evidence="2">Uncharacterized protein</fullName>
    </submittedName>
</protein>
<accession>A0AAD3SLG0</accession>
<organism evidence="2 3">
    <name type="scientific">Nepenthes gracilis</name>
    <name type="common">Slender pitcher plant</name>
    <dbReference type="NCBI Taxonomy" id="150966"/>
    <lineage>
        <taxon>Eukaryota</taxon>
        <taxon>Viridiplantae</taxon>
        <taxon>Streptophyta</taxon>
        <taxon>Embryophyta</taxon>
        <taxon>Tracheophyta</taxon>
        <taxon>Spermatophyta</taxon>
        <taxon>Magnoliopsida</taxon>
        <taxon>eudicotyledons</taxon>
        <taxon>Gunneridae</taxon>
        <taxon>Pentapetalae</taxon>
        <taxon>Caryophyllales</taxon>
        <taxon>Nepenthaceae</taxon>
        <taxon>Nepenthes</taxon>
    </lineage>
</organism>
<dbReference type="EMBL" id="BSYO01000012">
    <property type="protein sequence ID" value="GMH12416.1"/>
    <property type="molecule type" value="Genomic_DNA"/>
</dbReference>
<reference evidence="2" key="1">
    <citation type="submission" date="2023-05" db="EMBL/GenBank/DDBJ databases">
        <title>Nepenthes gracilis genome sequencing.</title>
        <authorList>
            <person name="Fukushima K."/>
        </authorList>
    </citation>
    <scope>NUCLEOTIDE SEQUENCE</scope>
    <source>
        <strain evidence="2">SING2019-196</strain>
    </source>
</reference>
<evidence type="ECO:0000313" key="2">
    <source>
        <dbReference type="EMBL" id="GMH12416.1"/>
    </source>
</evidence>
<evidence type="ECO:0000256" key="1">
    <source>
        <dbReference type="SAM" id="MobiDB-lite"/>
    </source>
</evidence>
<dbReference type="AlphaFoldDB" id="A0AAD3SLG0"/>
<comment type="caution">
    <text evidence="2">The sequence shown here is derived from an EMBL/GenBank/DDBJ whole genome shotgun (WGS) entry which is preliminary data.</text>
</comment>
<dbReference type="Proteomes" id="UP001279734">
    <property type="component" value="Unassembled WGS sequence"/>
</dbReference>
<evidence type="ECO:0000313" key="3">
    <source>
        <dbReference type="Proteomes" id="UP001279734"/>
    </source>
</evidence>
<gene>
    <name evidence="2" type="ORF">Nepgr_014257</name>
</gene>
<sequence length="129" mass="13837">MPSSYSKPNGPDSLMTSSELLLSFQFHNRVATVSRYSSKVRCVLGTQVGNLRPVAAQSTGDRWMTGGGEEISSKLMPTIKTKASATLSSSSQSSCSRHSQLRRPKSGGSGARNRLVAQEPNTVPMAFED</sequence>
<keyword evidence="3" id="KW-1185">Reference proteome</keyword>
<proteinExistence type="predicted"/>
<name>A0AAD3SLG0_NEPGR</name>
<feature type="compositionally biased region" description="Low complexity" evidence="1">
    <location>
        <begin position="81"/>
        <end position="98"/>
    </location>
</feature>